<dbReference type="EMBL" id="FMXR01000005">
    <property type="protein sequence ID" value="SDB06269.1"/>
    <property type="molecule type" value="Genomic_DNA"/>
</dbReference>
<proteinExistence type="predicted"/>
<evidence type="ECO:0000313" key="3">
    <source>
        <dbReference type="Proteomes" id="UP000199228"/>
    </source>
</evidence>
<dbReference type="AlphaFoldDB" id="A0A1G6AD11"/>
<name>A0A1G6AD11_EUBOX</name>
<keyword evidence="1" id="KW-0472">Membrane</keyword>
<feature type="transmembrane region" description="Helical" evidence="1">
    <location>
        <begin position="43"/>
        <end position="61"/>
    </location>
</feature>
<keyword evidence="1" id="KW-0812">Transmembrane</keyword>
<evidence type="ECO:0000313" key="2">
    <source>
        <dbReference type="EMBL" id="SDB06269.1"/>
    </source>
</evidence>
<dbReference type="Proteomes" id="UP000199228">
    <property type="component" value="Unassembled WGS sequence"/>
</dbReference>
<accession>A0A1G6AD11</accession>
<keyword evidence="1" id="KW-1133">Transmembrane helix</keyword>
<dbReference type="OrthoDB" id="1778612at2"/>
<evidence type="ECO:0000256" key="1">
    <source>
        <dbReference type="SAM" id="Phobius"/>
    </source>
</evidence>
<sequence>MVDEEKLKQMTKLAIYEEGEGKKALEISEYNRWDYVTMQMVKGWIYSTISFAALAGGELVYKDFALLDDFVDGVAPVLIKLILHYLVLEVIYQVICFFVYNIRYTRAEKGKRRYYGLLSRLVRYYGKEDDE</sequence>
<protein>
    <submittedName>
        <fullName evidence="2">Uncharacterized protein</fullName>
    </submittedName>
</protein>
<reference evidence="2 3" key="1">
    <citation type="submission" date="2016-10" db="EMBL/GenBank/DDBJ databases">
        <authorList>
            <person name="de Groot N.N."/>
        </authorList>
    </citation>
    <scope>NUCLEOTIDE SEQUENCE [LARGE SCALE GENOMIC DNA]</scope>
    <source>
        <strain evidence="2 3">DSM 3217</strain>
    </source>
</reference>
<gene>
    <name evidence="2" type="ORF">SAMN02910417_00437</name>
</gene>
<dbReference type="STRING" id="1732.SAMN02910417_00437"/>
<dbReference type="RefSeq" id="WP_090171732.1">
    <property type="nucleotide sequence ID" value="NZ_FMXR01000005.1"/>
</dbReference>
<keyword evidence="3" id="KW-1185">Reference proteome</keyword>
<feature type="transmembrane region" description="Helical" evidence="1">
    <location>
        <begin position="81"/>
        <end position="102"/>
    </location>
</feature>
<organism evidence="2 3">
    <name type="scientific">Eubacterium oxidoreducens</name>
    <dbReference type="NCBI Taxonomy" id="1732"/>
    <lineage>
        <taxon>Bacteria</taxon>
        <taxon>Bacillati</taxon>
        <taxon>Bacillota</taxon>
        <taxon>Clostridia</taxon>
        <taxon>Eubacteriales</taxon>
        <taxon>Eubacteriaceae</taxon>
        <taxon>Eubacterium</taxon>
    </lineage>
</organism>